<dbReference type="InterPro" id="IPR026590">
    <property type="entry name" value="Ssirtuin_cat_dom"/>
</dbReference>
<evidence type="ECO:0000256" key="1">
    <source>
        <dbReference type="ARBA" id="ARBA00012928"/>
    </source>
</evidence>
<reference evidence="7 8" key="1">
    <citation type="submission" date="2007-06" db="EMBL/GenBank/DDBJ databases">
        <authorList>
            <person name="Shimkets L."/>
            <person name="Ferriera S."/>
            <person name="Johnson J."/>
            <person name="Kravitz S."/>
            <person name="Beeson K."/>
            <person name="Sutton G."/>
            <person name="Rogers Y.-H."/>
            <person name="Friedman R."/>
            <person name="Frazier M."/>
            <person name="Venter J.C."/>
        </authorList>
    </citation>
    <scope>NUCLEOTIDE SEQUENCE [LARGE SCALE GENOMIC DNA]</scope>
    <source>
        <strain evidence="7 8">SIR-1</strain>
    </source>
</reference>
<evidence type="ECO:0000313" key="7">
    <source>
        <dbReference type="EMBL" id="EDM80619.1"/>
    </source>
</evidence>
<dbReference type="InterPro" id="IPR050134">
    <property type="entry name" value="NAD-dep_sirtuin_deacylases"/>
</dbReference>
<dbReference type="EMBL" id="ABCS01000009">
    <property type="protein sequence ID" value="EDM80619.1"/>
    <property type="molecule type" value="Genomic_DNA"/>
</dbReference>
<dbReference type="RefSeq" id="WP_006970222.1">
    <property type="nucleotide sequence ID" value="NZ_ABCS01000009.1"/>
</dbReference>
<dbReference type="AlphaFoldDB" id="A6G0H3"/>
<evidence type="ECO:0000256" key="3">
    <source>
        <dbReference type="ARBA" id="ARBA00023027"/>
    </source>
</evidence>
<keyword evidence="3" id="KW-0520">NAD</keyword>
<protein>
    <recommendedName>
        <fullName evidence="1">protein acetyllysine N-acetyltransferase</fullName>
        <ecNumber evidence="1">2.3.1.286</ecNumber>
    </recommendedName>
</protein>
<keyword evidence="8" id="KW-1185">Reference proteome</keyword>
<dbReference type="InterPro" id="IPR003000">
    <property type="entry name" value="Sirtuin"/>
</dbReference>
<dbReference type="PANTHER" id="PTHR11085:SF4">
    <property type="entry name" value="NAD-DEPENDENT PROTEIN DEACYLASE"/>
    <property type="match status" value="1"/>
</dbReference>
<dbReference type="OrthoDB" id="9800582at2"/>
<dbReference type="GO" id="GO:0017136">
    <property type="term" value="F:histone deacetylase activity, NAD-dependent"/>
    <property type="evidence" value="ECO:0007669"/>
    <property type="project" value="TreeGrafter"/>
</dbReference>
<feature type="region of interest" description="Disordered" evidence="5">
    <location>
        <begin position="144"/>
        <end position="165"/>
    </location>
</feature>
<proteinExistence type="predicted"/>
<evidence type="ECO:0000256" key="2">
    <source>
        <dbReference type="ARBA" id="ARBA00022679"/>
    </source>
</evidence>
<dbReference type="EC" id="2.3.1.286" evidence="1"/>
<evidence type="ECO:0000256" key="5">
    <source>
        <dbReference type="SAM" id="MobiDB-lite"/>
    </source>
</evidence>
<dbReference type="InterPro" id="IPR026591">
    <property type="entry name" value="Sirtuin_cat_small_dom_sf"/>
</dbReference>
<evidence type="ECO:0000259" key="6">
    <source>
        <dbReference type="PROSITE" id="PS50305"/>
    </source>
</evidence>
<comment type="caution">
    <text evidence="7">The sequence shown here is derived from an EMBL/GenBank/DDBJ whole genome shotgun (WGS) entry which is preliminary data.</text>
</comment>
<dbReference type="STRING" id="391625.PPSIR1_37039"/>
<sequence length="288" mass="31805">MANASEFKFTDAELEARLGALLDSLPAKPKVVVTTGAGISAESGIPTFRGPEGYWTVGAKEYRPQELATREAFGKLPKEVWRWYLYRKGVCNAAAPNPAHEALVRLEQALGERFCLVTQNVDGLHLRAGNSRERTIEVHGNTDYMRPIEGDRTPVPIPEAMPRVQKDDPMTDAMWELLVADDGRRTRPHVLWFDEYYEEELFRSDSALRAAGECDLIVVVGTSGAAAIPYHMSAAALERDAAIIDINPGQNPFSDHACDRARKNKGLWLHGAGTRWVPALVEGLLARG</sequence>
<dbReference type="GO" id="GO:0070403">
    <property type="term" value="F:NAD+ binding"/>
    <property type="evidence" value="ECO:0007669"/>
    <property type="project" value="InterPro"/>
</dbReference>
<gene>
    <name evidence="7" type="ORF">PPSIR1_37039</name>
</gene>
<dbReference type="Proteomes" id="UP000005801">
    <property type="component" value="Unassembled WGS sequence"/>
</dbReference>
<dbReference type="eggNOG" id="COG0846">
    <property type="taxonomic scope" value="Bacteria"/>
</dbReference>
<dbReference type="PROSITE" id="PS50305">
    <property type="entry name" value="SIRTUIN"/>
    <property type="match status" value="1"/>
</dbReference>
<evidence type="ECO:0000313" key="8">
    <source>
        <dbReference type="Proteomes" id="UP000005801"/>
    </source>
</evidence>
<dbReference type="SUPFAM" id="SSF52467">
    <property type="entry name" value="DHS-like NAD/FAD-binding domain"/>
    <property type="match status" value="1"/>
</dbReference>
<feature type="domain" description="Deacetylase sirtuin-type" evidence="6">
    <location>
        <begin position="4"/>
        <end position="287"/>
    </location>
</feature>
<dbReference type="Pfam" id="PF02146">
    <property type="entry name" value="SIR2"/>
    <property type="match status" value="1"/>
</dbReference>
<organism evidence="7 8">
    <name type="scientific">Plesiocystis pacifica SIR-1</name>
    <dbReference type="NCBI Taxonomy" id="391625"/>
    <lineage>
        <taxon>Bacteria</taxon>
        <taxon>Pseudomonadati</taxon>
        <taxon>Myxococcota</taxon>
        <taxon>Polyangia</taxon>
        <taxon>Nannocystales</taxon>
        <taxon>Nannocystaceae</taxon>
        <taxon>Plesiocystis</taxon>
    </lineage>
</organism>
<dbReference type="Gene3D" id="3.30.1600.10">
    <property type="entry name" value="SIR2/SIRT2 'Small Domain"/>
    <property type="match status" value="1"/>
</dbReference>
<dbReference type="InterPro" id="IPR029035">
    <property type="entry name" value="DHS-like_NAD/FAD-binding_dom"/>
</dbReference>
<evidence type="ECO:0000256" key="4">
    <source>
        <dbReference type="PROSITE-ProRule" id="PRU00236"/>
    </source>
</evidence>
<accession>A6G0H3</accession>
<comment type="caution">
    <text evidence="4">Lacks conserved residue(s) required for the propagation of feature annotation.</text>
</comment>
<name>A6G0H3_9BACT</name>
<keyword evidence="2" id="KW-0808">Transferase</keyword>
<dbReference type="Gene3D" id="3.40.50.1220">
    <property type="entry name" value="TPP-binding domain"/>
    <property type="match status" value="1"/>
</dbReference>
<dbReference type="PANTHER" id="PTHR11085">
    <property type="entry name" value="NAD-DEPENDENT PROTEIN DEACYLASE SIRTUIN-5, MITOCHONDRIAL-RELATED"/>
    <property type="match status" value="1"/>
</dbReference>